<evidence type="ECO:0000313" key="2">
    <source>
        <dbReference type="EMBL" id="MEQ2546208.1"/>
    </source>
</evidence>
<feature type="chain" id="PRO_5047378932" evidence="1">
    <location>
        <begin position="23"/>
        <end position="397"/>
    </location>
</feature>
<accession>A0ABV1H0L1</accession>
<dbReference type="InterPro" id="IPR032719">
    <property type="entry name" value="WbsX"/>
</dbReference>
<proteinExistence type="predicted"/>
<dbReference type="PANTHER" id="PTHR41244:SF1">
    <property type="entry name" value="GLYCOSYLTRANSFERASE"/>
    <property type="match status" value="1"/>
</dbReference>
<feature type="signal peptide" evidence="1">
    <location>
        <begin position="1"/>
        <end position="22"/>
    </location>
</feature>
<protein>
    <submittedName>
        <fullName evidence="2">Glycoside hydrolase family 99-like domain-containing protein</fullName>
    </submittedName>
</protein>
<dbReference type="Pfam" id="PF14307">
    <property type="entry name" value="Glyco_tran_WbsX"/>
    <property type="match status" value="1"/>
</dbReference>
<evidence type="ECO:0000313" key="3">
    <source>
        <dbReference type="Proteomes" id="UP001460202"/>
    </source>
</evidence>
<dbReference type="Gene3D" id="3.20.20.80">
    <property type="entry name" value="Glycosidases"/>
    <property type="match status" value="1"/>
</dbReference>
<comment type="caution">
    <text evidence="2">The sequence shown here is derived from an EMBL/GenBank/DDBJ whole genome shotgun (WGS) entry which is preliminary data.</text>
</comment>
<dbReference type="PANTHER" id="PTHR41244">
    <property type="entry name" value="RHAMNAN SYNTHESIS F"/>
    <property type="match status" value="1"/>
</dbReference>
<reference evidence="2 3" key="1">
    <citation type="submission" date="2024-03" db="EMBL/GenBank/DDBJ databases">
        <title>Human intestinal bacterial collection.</title>
        <authorList>
            <person name="Pauvert C."/>
            <person name="Hitch T.C.A."/>
            <person name="Clavel T."/>
        </authorList>
    </citation>
    <scope>NUCLEOTIDE SEQUENCE [LARGE SCALE GENOMIC DNA]</scope>
    <source>
        <strain evidence="2 3">CLA-KB-H122</strain>
    </source>
</reference>
<dbReference type="CDD" id="cd11579">
    <property type="entry name" value="Glyco_tran_WbsX"/>
    <property type="match status" value="1"/>
</dbReference>
<dbReference type="PROSITE" id="PS51257">
    <property type="entry name" value="PROKAR_LIPOPROTEIN"/>
    <property type="match status" value="1"/>
</dbReference>
<name>A0ABV1H0L1_9BACT</name>
<keyword evidence="1" id="KW-0732">Signal</keyword>
<dbReference type="Proteomes" id="UP001460202">
    <property type="component" value="Unassembled WGS sequence"/>
</dbReference>
<keyword evidence="3" id="KW-1185">Reference proteome</keyword>
<organism evidence="2 3">
    <name type="scientific">Alistipes intestinihominis</name>
    <dbReference type="NCBI Taxonomy" id="3133172"/>
    <lineage>
        <taxon>Bacteria</taxon>
        <taxon>Pseudomonadati</taxon>
        <taxon>Bacteroidota</taxon>
        <taxon>Bacteroidia</taxon>
        <taxon>Bacteroidales</taxon>
        <taxon>Rikenellaceae</taxon>
        <taxon>Alistipes</taxon>
    </lineage>
</organism>
<sequence length="397" mass="45901">MKKKTFVLFLAGALCLAASSCGEDRPPAAEYDVAAFVWPAYHNDPRFAEIEIFPDGVGEWEAVYKARPKFEGHRQPRIPLWGYLDEADPQVQEKKIRTALEYGVNTFIFDWYWYDDRPFLEDVLNKGFLQAGNNRKMKFYLMWANHVMTSYLDAADPDKSKVYWPEPVTPEIFDRIADHLIEDYFKLPNYYKIDDKPVFSIYETSTFIREMGGEEQAVAALDRFRKKCVEAGLPGVHIQPILWFLLPATSTGMAGDTSVSQQNTVRRFGFESLTNYQWCHLVPADRDYQEWGDMASAYYEKFDREFDVPYFPHVSIGWDPNPRYPEGLQPCVTGSTPARFEAFLRRAKAYVDAHPDQPPLITINAWNEWAEGSCLEPDSLNGYGYLEAVKRVFRTIE</sequence>
<dbReference type="RefSeq" id="WP_349094591.1">
    <property type="nucleotide sequence ID" value="NZ_JBBMFL010000025.1"/>
</dbReference>
<gene>
    <name evidence="2" type="ORF">WMO46_14775</name>
</gene>
<dbReference type="EMBL" id="JBBMFL010000025">
    <property type="protein sequence ID" value="MEQ2546208.1"/>
    <property type="molecule type" value="Genomic_DNA"/>
</dbReference>
<evidence type="ECO:0000256" key="1">
    <source>
        <dbReference type="SAM" id="SignalP"/>
    </source>
</evidence>